<keyword evidence="1" id="KW-0560">Oxidoreductase</keyword>
<evidence type="ECO:0000313" key="4">
    <source>
        <dbReference type="Proteomes" id="UP000198508"/>
    </source>
</evidence>
<dbReference type="InterPro" id="IPR020471">
    <property type="entry name" value="AKR"/>
</dbReference>
<organism evidence="3 4">
    <name type="scientific">Enterocloster lavalensis</name>
    <dbReference type="NCBI Taxonomy" id="460384"/>
    <lineage>
        <taxon>Bacteria</taxon>
        <taxon>Bacillati</taxon>
        <taxon>Bacillota</taxon>
        <taxon>Clostridia</taxon>
        <taxon>Lachnospirales</taxon>
        <taxon>Lachnospiraceae</taxon>
        <taxon>Enterocloster</taxon>
    </lineage>
</organism>
<accession>A0A1I0B2B5</accession>
<dbReference type="PANTHER" id="PTHR43364:SF4">
    <property type="entry name" value="NAD(P)-LINKED OXIDOREDUCTASE SUPERFAMILY PROTEIN"/>
    <property type="match status" value="1"/>
</dbReference>
<dbReference type="STRING" id="460384.SAMN05216313_101294"/>
<dbReference type="AlphaFoldDB" id="A0A1I0B2B5"/>
<gene>
    <name evidence="3" type="ORF">SAMN05216313_101294</name>
</gene>
<dbReference type="Proteomes" id="UP000198508">
    <property type="component" value="Unassembled WGS sequence"/>
</dbReference>
<dbReference type="GeneID" id="93278674"/>
<dbReference type="InterPro" id="IPR018170">
    <property type="entry name" value="Aldo/ket_reductase_CS"/>
</dbReference>
<dbReference type="PANTHER" id="PTHR43364">
    <property type="entry name" value="NADH-SPECIFIC METHYLGLYOXAL REDUCTASE-RELATED"/>
    <property type="match status" value="1"/>
</dbReference>
<reference evidence="4" key="1">
    <citation type="submission" date="2016-10" db="EMBL/GenBank/DDBJ databases">
        <authorList>
            <person name="Varghese N."/>
            <person name="Submissions S."/>
        </authorList>
    </citation>
    <scope>NUCLEOTIDE SEQUENCE [LARGE SCALE GENOMIC DNA]</scope>
    <source>
        <strain evidence="4">NLAE-zl-G277</strain>
    </source>
</reference>
<dbReference type="GO" id="GO:0016491">
    <property type="term" value="F:oxidoreductase activity"/>
    <property type="evidence" value="ECO:0007669"/>
    <property type="project" value="UniProtKB-KW"/>
</dbReference>
<keyword evidence="4" id="KW-1185">Reference proteome</keyword>
<protein>
    <submittedName>
        <fullName evidence="3">Predicted oxidoreductase</fullName>
    </submittedName>
</protein>
<dbReference type="GO" id="GO:0005829">
    <property type="term" value="C:cytosol"/>
    <property type="evidence" value="ECO:0007669"/>
    <property type="project" value="TreeGrafter"/>
</dbReference>
<sequence length="328" mass="37254">MLYKTVGRIKEQISAIGIGCWGFGGDWDTSNDRNADAIIRTSIELGINLFDVAPVYGWNHSERVLGKTLKDAGLRHKVIIASKCGLTWGDDHVTANDLTKENLFREIDGSLERLQTDYIDIWQLHWPDPSTPIEETCEALAEIKKSGKIRYIGLSNFAQADMEVFDRLVGVDAQQGLYNMFERNAASYHNIPLKYRTEEEMLPNVRARGQAFLPYSPMFQGLLAGRFTRSRTFSQTDIRNENPKLSGELYQKYFDGYEKLKLLADEIGHPTNEIAVNWLRQKPEVTSIIGGASCVEQVRQNIAALDWSIDDETMARIGEILEPYREMP</sequence>
<dbReference type="SUPFAM" id="SSF51430">
    <property type="entry name" value="NAD(P)-linked oxidoreductase"/>
    <property type="match status" value="1"/>
</dbReference>
<evidence type="ECO:0000313" key="3">
    <source>
        <dbReference type="EMBL" id="SET00207.1"/>
    </source>
</evidence>
<dbReference type="CDD" id="cd19084">
    <property type="entry name" value="AKR_AKR11B1-like"/>
    <property type="match status" value="1"/>
</dbReference>
<dbReference type="PROSITE" id="PS00062">
    <property type="entry name" value="ALDOKETO_REDUCTASE_2"/>
    <property type="match status" value="1"/>
</dbReference>
<proteinExistence type="predicted"/>
<dbReference type="Pfam" id="PF00248">
    <property type="entry name" value="Aldo_ket_red"/>
    <property type="match status" value="1"/>
</dbReference>
<dbReference type="InterPro" id="IPR050523">
    <property type="entry name" value="AKR_Detox_Biosynth"/>
</dbReference>
<name>A0A1I0B2B5_9FIRM</name>
<dbReference type="InterPro" id="IPR023210">
    <property type="entry name" value="NADP_OxRdtase_dom"/>
</dbReference>
<dbReference type="Gene3D" id="3.20.20.100">
    <property type="entry name" value="NADP-dependent oxidoreductase domain"/>
    <property type="match status" value="1"/>
</dbReference>
<dbReference type="RefSeq" id="WP_092360541.1">
    <property type="nucleotide sequence ID" value="NZ_CAJJSN010000056.1"/>
</dbReference>
<evidence type="ECO:0000259" key="2">
    <source>
        <dbReference type="Pfam" id="PF00248"/>
    </source>
</evidence>
<feature type="domain" description="NADP-dependent oxidoreductase" evidence="2">
    <location>
        <begin position="15"/>
        <end position="321"/>
    </location>
</feature>
<dbReference type="PRINTS" id="PR00069">
    <property type="entry name" value="ALDKETRDTASE"/>
</dbReference>
<dbReference type="EMBL" id="FOIM01000001">
    <property type="protein sequence ID" value="SET00207.1"/>
    <property type="molecule type" value="Genomic_DNA"/>
</dbReference>
<dbReference type="InterPro" id="IPR036812">
    <property type="entry name" value="NAD(P)_OxRdtase_dom_sf"/>
</dbReference>
<evidence type="ECO:0000256" key="1">
    <source>
        <dbReference type="ARBA" id="ARBA00023002"/>
    </source>
</evidence>